<dbReference type="Pfam" id="PF04082">
    <property type="entry name" value="Fungal_trans"/>
    <property type="match status" value="1"/>
</dbReference>
<feature type="compositionally biased region" description="Low complexity" evidence="6">
    <location>
        <begin position="249"/>
        <end position="260"/>
    </location>
</feature>
<accession>A0A0F9XEL9</accession>
<feature type="region of interest" description="Disordered" evidence="6">
    <location>
        <begin position="290"/>
        <end position="328"/>
    </location>
</feature>
<evidence type="ECO:0000259" key="7">
    <source>
        <dbReference type="PROSITE" id="PS50048"/>
    </source>
</evidence>
<dbReference type="OrthoDB" id="424974at2759"/>
<keyword evidence="1" id="KW-0479">Metal-binding</keyword>
<keyword evidence="5" id="KW-0539">Nucleus</keyword>
<dbReference type="OMA" id="CFWEFIH"/>
<dbReference type="SMART" id="SM00066">
    <property type="entry name" value="GAL4"/>
    <property type="match status" value="1"/>
</dbReference>
<dbReference type="InterPro" id="IPR007219">
    <property type="entry name" value="XnlR_reg_dom"/>
</dbReference>
<feature type="region of interest" description="Disordered" evidence="6">
    <location>
        <begin position="1"/>
        <end position="112"/>
    </location>
</feature>
<reference evidence="9" key="1">
    <citation type="journal article" date="2015" name="Genome Announc.">
        <title>Draft whole-genome sequence of the biocontrol agent Trichoderma harzianum T6776.</title>
        <authorList>
            <person name="Baroncelli R."/>
            <person name="Piaggeschi G."/>
            <person name="Fiorini L."/>
            <person name="Bertolini E."/>
            <person name="Zapparata A."/>
            <person name="Pe M.E."/>
            <person name="Sarrocco S."/>
            <person name="Vannacci G."/>
        </authorList>
    </citation>
    <scope>NUCLEOTIDE SEQUENCE [LARGE SCALE GENOMIC DNA]</scope>
    <source>
        <strain evidence="9">T6776</strain>
    </source>
</reference>
<feature type="compositionally biased region" description="Low complexity" evidence="6">
    <location>
        <begin position="58"/>
        <end position="70"/>
    </location>
</feature>
<evidence type="ECO:0000256" key="5">
    <source>
        <dbReference type="ARBA" id="ARBA00023242"/>
    </source>
</evidence>
<feature type="compositionally biased region" description="Low complexity" evidence="6">
    <location>
        <begin position="1"/>
        <end position="16"/>
    </location>
</feature>
<feature type="compositionally biased region" description="Basic and acidic residues" evidence="6">
    <location>
        <begin position="125"/>
        <end position="143"/>
    </location>
</feature>
<evidence type="ECO:0000256" key="6">
    <source>
        <dbReference type="SAM" id="MobiDB-lite"/>
    </source>
</evidence>
<dbReference type="EMBL" id="JOKZ01000357">
    <property type="protein sequence ID" value="KKO99082.1"/>
    <property type="molecule type" value="Genomic_DNA"/>
</dbReference>
<name>A0A0F9XEL9_TRIHA</name>
<feature type="compositionally biased region" description="Low complexity" evidence="6">
    <location>
        <begin position="292"/>
        <end position="325"/>
    </location>
</feature>
<dbReference type="GO" id="GO:0006351">
    <property type="term" value="P:DNA-templated transcription"/>
    <property type="evidence" value="ECO:0007669"/>
    <property type="project" value="InterPro"/>
</dbReference>
<feature type="domain" description="Zn(2)-C6 fungal-type" evidence="7">
    <location>
        <begin position="116"/>
        <end position="146"/>
    </location>
</feature>
<feature type="compositionally biased region" description="Low complexity" evidence="6">
    <location>
        <begin position="89"/>
        <end position="107"/>
    </location>
</feature>
<dbReference type="PROSITE" id="PS00463">
    <property type="entry name" value="ZN2_CY6_FUNGAL_1"/>
    <property type="match status" value="1"/>
</dbReference>
<comment type="caution">
    <text evidence="8">The sequence shown here is derived from an EMBL/GenBank/DDBJ whole genome shotgun (WGS) entry which is preliminary data.</text>
</comment>
<protein>
    <recommendedName>
        <fullName evidence="7">Zn(2)-C6 fungal-type domain-containing protein</fullName>
    </recommendedName>
</protein>
<dbReference type="Pfam" id="PF00172">
    <property type="entry name" value="Zn_clus"/>
    <property type="match status" value="1"/>
</dbReference>
<proteinExistence type="predicted"/>
<evidence type="ECO:0000256" key="1">
    <source>
        <dbReference type="ARBA" id="ARBA00022723"/>
    </source>
</evidence>
<feature type="compositionally biased region" description="Low complexity" evidence="6">
    <location>
        <begin position="874"/>
        <end position="893"/>
    </location>
</feature>
<evidence type="ECO:0000256" key="2">
    <source>
        <dbReference type="ARBA" id="ARBA00023015"/>
    </source>
</evidence>
<dbReference type="InterPro" id="IPR001138">
    <property type="entry name" value="Zn2Cys6_DnaBD"/>
</dbReference>
<dbReference type="CDD" id="cd12148">
    <property type="entry name" value="fungal_TF_MHR"/>
    <property type="match status" value="1"/>
</dbReference>
<dbReference type="SMART" id="SM00906">
    <property type="entry name" value="Fungal_trans"/>
    <property type="match status" value="1"/>
</dbReference>
<dbReference type="GO" id="GO:0005634">
    <property type="term" value="C:nucleus"/>
    <property type="evidence" value="ECO:0007669"/>
    <property type="project" value="TreeGrafter"/>
</dbReference>
<feature type="region of interest" description="Disordered" evidence="6">
    <location>
        <begin position="857"/>
        <end position="930"/>
    </location>
</feature>
<dbReference type="PROSITE" id="PS50048">
    <property type="entry name" value="ZN2_CY6_FUNGAL_2"/>
    <property type="match status" value="1"/>
</dbReference>
<keyword evidence="4" id="KW-0804">Transcription</keyword>
<dbReference type="PANTHER" id="PTHR47424:SF3">
    <property type="entry name" value="REGULATORY PROTEIN GAL4"/>
    <property type="match status" value="1"/>
</dbReference>
<gene>
    <name evidence="8" type="ORF">THAR02_08809</name>
</gene>
<dbReference type="Gene3D" id="4.10.240.10">
    <property type="entry name" value="Zn(2)-C6 fungal-type DNA-binding domain"/>
    <property type="match status" value="1"/>
</dbReference>
<dbReference type="GO" id="GO:0008270">
    <property type="term" value="F:zinc ion binding"/>
    <property type="evidence" value="ECO:0007669"/>
    <property type="project" value="InterPro"/>
</dbReference>
<dbReference type="GO" id="GO:0000981">
    <property type="term" value="F:DNA-binding transcription factor activity, RNA polymerase II-specific"/>
    <property type="evidence" value="ECO:0007669"/>
    <property type="project" value="InterPro"/>
</dbReference>
<dbReference type="GO" id="GO:0000978">
    <property type="term" value="F:RNA polymerase II cis-regulatory region sequence-specific DNA binding"/>
    <property type="evidence" value="ECO:0007669"/>
    <property type="project" value="TreeGrafter"/>
</dbReference>
<dbReference type="CDD" id="cd00067">
    <property type="entry name" value="GAL4"/>
    <property type="match status" value="1"/>
</dbReference>
<feature type="compositionally biased region" description="Basic and acidic residues" evidence="6">
    <location>
        <begin position="228"/>
        <end position="237"/>
    </location>
</feature>
<keyword evidence="2" id="KW-0805">Transcription regulation</keyword>
<feature type="region of interest" description="Disordered" evidence="6">
    <location>
        <begin position="124"/>
        <end position="145"/>
    </location>
</feature>
<organism evidence="8 9">
    <name type="scientific">Trichoderma harzianum</name>
    <name type="common">Hypocrea lixii</name>
    <dbReference type="NCBI Taxonomy" id="5544"/>
    <lineage>
        <taxon>Eukaryota</taxon>
        <taxon>Fungi</taxon>
        <taxon>Dikarya</taxon>
        <taxon>Ascomycota</taxon>
        <taxon>Pezizomycotina</taxon>
        <taxon>Sordariomycetes</taxon>
        <taxon>Hypocreomycetidae</taxon>
        <taxon>Hypocreales</taxon>
        <taxon>Hypocreaceae</taxon>
        <taxon>Trichoderma</taxon>
    </lineage>
</organism>
<evidence type="ECO:0000313" key="8">
    <source>
        <dbReference type="EMBL" id="KKO99082.1"/>
    </source>
</evidence>
<dbReference type="AlphaFoldDB" id="A0A0F9XEL9"/>
<dbReference type="GO" id="GO:0000435">
    <property type="term" value="P:positive regulation of transcription from RNA polymerase II promoter by galactose"/>
    <property type="evidence" value="ECO:0007669"/>
    <property type="project" value="TreeGrafter"/>
</dbReference>
<evidence type="ECO:0000256" key="3">
    <source>
        <dbReference type="ARBA" id="ARBA00023125"/>
    </source>
</evidence>
<dbReference type="SUPFAM" id="SSF57701">
    <property type="entry name" value="Zn2/Cys6 DNA-binding domain"/>
    <property type="match status" value="1"/>
</dbReference>
<dbReference type="InterPro" id="IPR036864">
    <property type="entry name" value="Zn2-C6_fun-type_DNA-bd_sf"/>
</dbReference>
<feature type="compositionally biased region" description="Pro residues" evidence="6">
    <location>
        <begin position="40"/>
        <end position="57"/>
    </location>
</feature>
<feature type="region of interest" description="Disordered" evidence="6">
    <location>
        <begin position="175"/>
        <end position="273"/>
    </location>
</feature>
<sequence>MAASPTAPFPTPSVSVDAGRGHHLPLPYEYAQPQAQPQSQPQPQPQPHHPQSLPLPHPQSQSQPHLQQSSRHPDIINHPSSSSSHDQKPQIQQQQEQQQQQQQQQPPTKRRRIGYACNLCRTKKNRCDGERPSCGPCKERRQECVYSPQRTKISVTQEYIENLRARNRMLEEHIANQQPQGSHSPHESTYSKESPFAPPRLSSDRNPSDGPRQHQYPNPSSPISTADGRPEHHHDRSMLLNEHSTAPGSRPRPSDSNPSSDRPRSSHSALPGEYFGESSAFDFITKVTSPNTTDATAGSSVATTGTPTTGATTGGTTNSKASTTGRLGNAVTARRSIADASGMVGLNSESLAESSPSTVVFEELLGIGGGIGDGSGSSDLFELPQRSLADRLVTSYFKHRHPLNPCLHEGTFRHRYSKLWLSKDVGGEEAAPNNLAWLGLVNMVFAFGSEHVQIRPPYHGSPAGAAPTKPDRSRFFKRAKMLAFSSILQARIELVQALLLMSHYLHGSLELNHCWTVIGLAIRTAQELGLYLDSTNFTKDIIEQEIRKRVWWGCFVIDRLVSIKVGRPPTIHDIPAIRVGLPLAVDDEYLNEESKYTQPSNVPSKIEYFNHIVTQCRLLAKVLDTLYDNTPSSSGSAGGSSTSSSAGRDTRVRIKADLPDLLAMSIQLDGELVVWQSMLPPHLRADSDVTDWHFERQRSVLLMRFLHIRLLIHRQTLLYHILRRISDPFQLDLAHLCIRRCVMAAHDAIHQVHLLQQNNSLSSSWHNSHYVFTALSVLLVYQHLDPQSRSKIDLPPSSDIDVVIGQGTDHLQRVGGEIHPLASRYVRSFQQLQTRLQAIGTLSANAPPLAVRGKQAVSVKEDGASSYGQARTASSTTDSDQSSSNAGSATSGSVGKGSMAVPEQGQEHGGIHYYNGEGYQEQDNNDRGVEYGDDGFMWAGFDDEFAVIQSALLDSSGWGPGFLDPWAQG</sequence>
<dbReference type="Proteomes" id="UP000034112">
    <property type="component" value="Unassembled WGS sequence"/>
</dbReference>
<dbReference type="PANTHER" id="PTHR47424">
    <property type="entry name" value="REGULATORY PROTEIN GAL4"/>
    <property type="match status" value="1"/>
</dbReference>
<evidence type="ECO:0000313" key="9">
    <source>
        <dbReference type="Proteomes" id="UP000034112"/>
    </source>
</evidence>
<keyword evidence="3" id="KW-0238">DNA-binding</keyword>
<dbReference type="InterPro" id="IPR051127">
    <property type="entry name" value="Fungal_SecMet_Regulators"/>
</dbReference>
<evidence type="ECO:0000256" key="4">
    <source>
        <dbReference type="ARBA" id="ARBA00023163"/>
    </source>
</evidence>
<feature type="compositionally biased region" description="Polar residues" evidence="6">
    <location>
        <begin position="215"/>
        <end position="224"/>
    </location>
</feature>